<evidence type="ECO:0000256" key="2">
    <source>
        <dbReference type="ARBA" id="ARBA00022737"/>
    </source>
</evidence>
<dbReference type="PANTHER" id="PTHR24379">
    <property type="entry name" value="KRAB AND ZINC FINGER DOMAIN-CONTAINING"/>
    <property type="match status" value="1"/>
</dbReference>
<evidence type="ECO:0000313" key="7">
    <source>
        <dbReference type="EMBL" id="JAT33331.1"/>
    </source>
</evidence>
<dbReference type="SMART" id="SM00355">
    <property type="entry name" value="ZnF_C2H2"/>
    <property type="match status" value="13"/>
</dbReference>
<feature type="domain" description="C2H2-type" evidence="6">
    <location>
        <begin position="419"/>
        <end position="446"/>
    </location>
</feature>
<dbReference type="Pfam" id="PF00096">
    <property type="entry name" value="zf-C2H2"/>
    <property type="match status" value="3"/>
</dbReference>
<dbReference type="GO" id="GO:0008276">
    <property type="term" value="F:protein methyltransferase activity"/>
    <property type="evidence" value="ECO:0007669"/>
    <property type="project" value="UniProtKB-ARBA"/>
</dbReference>
<feature type="domain" description="C2H2-type" evidence="6">
    <location>
        <begin position="447"/>
        <end position="475"/>
    </location>
</feature>
<dbReference type="EMBL" id="GEBQ01006646">
    <property type="protein sequence ID" value="JAT33331.1"/>
    <property type="molecule type" value="Transcribed_RNA"/>
</dbReference>
<feature type="domain" description="C2H2-type" evidence="6">
    <location>
        <begin position="391"/>
        <end position="419"/>
    </location>
</feature>
<dbReference type="FunFam" id="3.30.160.60:FF:001316">
    <property type="entry name" value="PR domain zinc finger protein 10"/>
    <property type="match status" value="1"/>
</dbReference>
<keyword evidence="4" id="KW-0862">Zinc</keyword>
<dbReference type="SUPFAM" id="SSF57667">
    <property type="entry name" value="beta-beta-alpha zinc fingers"/>
    <property type="match status" value="6"/>
</dbReference>
<dbReference type="InterPro" id="IPR001214">
    <property type="entry name" value="SET_dom"/>
</dbReference>
<evidence type="ECO:0000259" key="6">
    <source>
        <dbReference type="PROSITE" id="PS50157"/>
    </source>
</evidence>
<feature type="non-terminal residue" evidence="7">
    <location>
        <position position="1"/>
    </location>
</feature>
<keyword evidence="2" id="KW-0677">Repeat</keyword>
<dbReference type="GO" id="GO:0008270">
    <property type="term" value="F:zinc ion binding"/>
    <property type="evidence" value="ECO:0007669"/>
    <property type="project" value="UniProtKB-KW"/>
</dbReference>
<dbReference type="PROSITE" id="PS00028">
    <property type="entry name" value="ZINC_FINGER_C2H2_1"/>
    <property type="match status" value="12"/>
</dbReference>
<dbReference type="Gene3D" id="3.30.160.60">
    <property type="entry name" value="Classic Zinc Finger"/>
    <property type="match status" value="6"/>
</dbReference>
<sequence length="788" mass="90875">PQLELTIETETGELRALDVSNEHMSNWMRFVRTASVERPPNLLLSQLGASLFFTTTHTIYPRQELLVWYSPAYAIRRNLPADPPPLPPEWPCSVCGNKMKTYDELTAHLNTHKTTSKREENLTINTLKRKNQALVAFVKKDMAEKNAHGRRNEHNLGKKMLPRSYSMKRQFLMLHSRENKHYCKICRMSFSDSYNRLRHMRRAHPSPTDPKPVKPVINRYESWTCSHCKLTFTSASILNLHTLVHAANNIEENMMSLPEDIEDIFLKPHERLSCPQCSEKFNTKRKLATHVTEHGKSIDATDRKFHCDQCGRNFMSAVRFQVHSKMHGEDEKKPLQCHVCLKRVMTKSALSCHLKIHDCSVQWECPMCKDHFGNVLALRSHIHSHAVDGFYHCPHCEKAFDEYSGIRKHIRAFHSVPRFACQVCEKRFPTEDKLRMHRLMHSDHREFLCAHCGKQFKRKDKLKEHMKRIHSSDKGGDIIVPYRLPEKQLLAKLVNSSDYERYIFKCHSCMLGFKRRGMLVNHLANRHPGITPESVPELNLPILKTTRDYYCQYCDKIYKSSSKRKAHILKNHPGLELPMSNRQKGGLPDIPGLPNPTFSQTVGSITTTPHGCQWCHKQYASKAKLLQHQRKKHVTFLPHIEQTPRPLKSLPLLENMEKSIRSQSKQKIVKYDETADNDPIPVALSTSLNLNSITLSSENLSSFQEYEIIAAEDDTEEDDILMDSQSISKRSSLKNDNISSDLLTQAMSEIGVSLPDLRSMSSDQYFKLLQSPNSLAVQDSIYIPYTAR</sequence>
<dbReference type="InterPro" id="IPR046341">
    <property type="entry name" value="SET_dom_sf"/>
</dbReference>
<evidence type="ECO:0000256" key="5">
    <source>
        <dbReference type="PROSITE-ProRule" id="PRU00042"/>
    </source>
</evidence>
<feature type="domain" description="C2H2-type" evidence="6">
    <location>
        <begin position="223"/>
        <end position="250"/>
    </location>
</feature>
<reference evidence="7" key="1">
    <citation type="submission" date="2015-11" db="EMBL/GenBank/DDBJ databases">
        <title>De novo transcriptome assembly of four potential Pierce s Disease insect vectors from Arizona vineyards.</title>
        <authorList>
            <person name="Tassone E.E."/>
        </authorList>
    </citation>
    <scope>NUCLEOTIDE SEQUENCE</scope>
</reference>
<dbReference type="PROSITE" id="PS50157">
    <property type="entry name" value="ZINC_FINGER_C2H2_2"/>
    <property type="match status" value="9"/>
</dbReference>
<dbReference type="Pfam" id="PF13912">
    <property type="entry name" value="zf-C2H2_6"/>
    <property type="match status" value="2"/>
</dbReference>
<feature type="domain" description="C2H2-type" evidence="6">
    <location>
        <begin position="610"/>
        <end position="638"/>
    </location>
</feature>
<dbReference type="InterPro" id="IPR036236">
    <property type="entry name" value="Znf_C2H2_sf"/>
</dbReference>
<evidence type="ECO:0000256" key="3">
    <source>
        <dbReference type="ARBA" id="ARBA00022771"/>
    </source>
</evidence>
<feature type="domain" description="C2H2-type" evidence="6">
    <location>
        <begin position="305"/>
        <end position="332"/>
    </location>
</feature>
<dbReference type="PANTHER" id="PTHR24379:SF121">
    <property type="entry name" value="C2H2-TYPE DOMAIN-CONTAINING PROTEIN"/>
    <property type="match status" value="1"/>
</dbReference>
<feature type="domain" description="C2H2-type" evidence="6">
    <location>
        <begin position="504"/>
        <end position="532"/>
    </location>
</feature>
<dbReference type="Gene3D" id="2.170.270.10">
    <property type="entry name" value="SET domain"/>
    <property type="match status" value="1"/>
</dbReference>
<evidence type="ECO:0000256" key="4">
    <source>
        <dbReference type="ARBA" id="ARBA00022833"/>
    </source>
</evidence>
<feature type="domain" description="C2H2-type" evidence="6">
    <location>
        <begin position="272"/>
        <end position="294"/>
    </location>
</feature>
<accession>A0A1B6MBM8</accession>
<keyword evidence="3 5" id="KW-0863">Zinc-finger</keyword>
<evidence type="ECO:0000256" key="1">
    <source>
        <dbReference type="ARBA" id="ARBA00022723"/>
    </source>
</evidence>
<feature type="domain" description="C2H2-type" evidence="6">
    <location>
        <begin position="181"/>
        <end position="209"/>
    </location>
</feature>
<organism evidence="7">
    <name type="scientific">Graphocephala atropunctata</name>
    <dbReference type="NCBI Taxonomy" id="36148"/>
    <lineage>
        <taxon>Eukaryota</taxon>
        <taxon>Metazoa</taxon>
        <taxon>Ecdysozoa</taxon>
        <taxon>Arthropoda</taxon>
        <taxon>Hexapoda</taxon>
        <taxon>Insecta</taxon>
        <taxon>Pterygota</taxon>
        <taxon>Neoptera</taxon>
        <taxon>Paraneoptera</taxon>
        <taxon>Hemiptera</taxon>
        <taxon>Auchenorrhyncha</taxon>
        <taxon>Membracoidea</taxon>
        <taxon>Cicadellidae</taxon>
        <taxon>Cicadellinae</taxon>
        <taxon>Cicadellini</taxon>
        <taxon>Graphocephala</taxon>
    </lineage>
</organism>
<protein>
    <recommendedName>
        <fullName evidence="6">C2H2-type domain-containing protein</fullName>
    </recommendedName>
</protein>
<dbReference type="InterPro" id="IPR013087">
    <property type="entry name" value="Znf_C2H2_type"/>
</dbReference>
<dbReference type="Pfam" id="PF21549">
    <property type="entry name" value="PRDM2_PR"/>
    <property type="match status" value="1"/>
</dbReference>
<keyword evidence="1" id="KW-0479">Metal-binding</keyword>
<proteinExistence type="predicted"/>
<gene>
    <name evidence="7" type="ORF">g.4886</name>
</gene>
<dbReference type="GO" id="GO:0008757">
    <property type="term" value="F:S-adenosylmethionine-dependent methyltransferase activity"/>
    <property type="evidence" value="ECO:0007669"/>
    <property type="project" value="UniProtKB-ARBA"/>
</dbReference>
<name>A0A1B6MBM8_9HEMI</name>
<dbReference type="GO" id="GO:0008170">
    <property type="term" value="F:N-methyltransferase activity"/>
    <property type="evidence" value="ECO:0007669"/>
    <property type="project" value="UniProtKB-ARBA"/>
</dbReference>
<dbReference type="AlphaFoldDB" id="A0A1B6MBM8"/>